<evidence type="ECO:0000313" key="3">
    <source>
        <dbReference type="Proteomes" id="UP000037237"/>
    </source>
</evidence>
<comment type="caution">
    <text evidence="2">The sequence shown here is derived from an EMBL/GenBank/DDBJ whole genome shotgun (WGS) entry which is preliminary data.</text>
</comment>
<evidence type="ECO:0000313" key="2">
    <source>
        <dbReference type="EMBL" id="KON34336.1"/>
    </source>
</evidence>
<keyword evidence="1" id="KW-0812">Transmembrane</keyword>
<sequence length="78" mass="8674">MIPNIPPGSLLVDLFRNTQTSNMIAGISVDHIFIATINGIVWGVIILIIYSYCRGPQKDKKNLPVWIPGYTTSRSSKE</sequence>
<dbReference type="EMBL" id="LFWU01000009">
    <property type="protein sequence ID" value="KON34336.1"/>
    <property type="molecule type" value="Genomic_DNA"/>
</dbReference>
<keyword evidence="1" id="KW-0472">Membrane</keyword>
<accession>A0A0M0C1S4</accession>
<dbReference type="Proteomes" id="UP000037237">
    <property type="component" value="Unassembled WGS sequence"/>
</dbReference>
<feature type="transmembrane region" description="Helical" evidence="1">
    <location>
        <begin position="32"/>
        <end position="53"/>
    </location>
</feature>
<proteinExistence type="predicted"/>
<organism evidence="2 3">
    <name type="scientific">miscellaneous Crenarchaeota group-1 archaeon SG8-32-1</name>
    <dbReference type="NCBI Taxonomy" id="1685124"/>
    <lineage>
        <taxon>Archaea</taxon>
        <taxon>Candidatus Bathyarchaeota</taxon>
        <taxon>MCG-1</taxon>
    </lineage>
</organism>
<dbReference type="AlphaFoldDB" id="A0A0M0C1S4"/>
<keyword evidence="1" id="KW-1133">Transmembrane helix</keyword>
<evidence type="ECO:0000256" key="1">
    <source>
        <dbReference type="SAM" id="Phobius"/>
    </source>
</evidence>
<reference evidence="2 3" key="1">
    <citation type="submission" date="2015-06" db="EMBL/GenBank/DDBJ databases">
        <title>New insights into the roles of widespread benthic archaea in carbon and nitrogen cycling.</title>
        <authorList>
            <person name="Lazar C.S."/>
            <person name="Baker B.J."/>
            <person name="Seitz K.W."/>
            <person name="Hyde A.S."/>
            <person name="Dick G.J."/>
            <person name="Hinrichs K.-U."/>
            <person name="Teske A.P."/>
        </authorList>
    </citation>
    <scope>NUCLEOTIDE SEQUENCE [LARGE SCALE GENOMIC DNA]</scope>
    <source>
        <strain evidence="2">SG8-32-1</strain>
    </source>
</reference>
<name>A0A0M0C1S4_9ARCH</name>
<gene>
    <name evidence="2" type="ORF">AC477_00530</name>
</gene>
<protein>
    <submittedName>
        <fullName evidence="2">Uncharacterized protein</fullName>
    </submittedName>
</protein>